<feature type="transmembrane region" description="Helical" evidence="2">
    <location>
        <begin position="21"/>
        <end position="42"/>
    </location>
</feature>
<dbReference type="Proteomes" id="UP001586593">
    <property type="component" value="Unassembled WGS sequence"/>
</dbReference>
<feature type="region of interest" description="Disordered" evidence="1">
    <location>
        <begin position="223"/>
        <end position="250"/>
    </location>
</feature>
<feature type="transmembrane region" description="Helical" evidence="2">
    <location>
        <begin position="161"/>
        <end position="184"/>
    </location>
</feature>
<keyword evidence="2" id="KW-1133">Transmembrane helix</keyword>
<evidence type="ECO:0000256" key="2">
    <source>
        <dbReference type="SAM" id="Phobius"/>
    </source>
</evidence>
<comment type="caution">
    <text evidence="3">The sequence shown here is derived from an EMBL/GenBank/DDBJ whole genome shotgun (WGS) entry which is preliminary data.</text>
</comment>
<dbReference type="EMBL" id="JAZHXJ010001965">
    <property type="protein sequence ID" value="KAL1842319.1"/>
    <property type="molecule type" value="Genomic_DNA"/>
</dbReference>
<feature type="compositionally biased region" description="Polar residues" evidence="1">
    <location>
        <begin position="229"/>
        <end position="243"/>
    </location>
</feature>
<sequence length="307" mass="34155">MDFNEKTTKASRDLLNIFITVTRLWQWASSLTVYVFVTLLLHQNRTRSSRVRTIQPLILVTLVYSTVTAACVLLLRRIERLRISSWHIFAMTTIPGDLLILSVFVAKVAVLSIQYFECAVVSKTHGFEDLVSQDSRHRIPNLIGGPHSTAGPPRCHFPTELYSLCIVAIFTYILSLLFTILQLWRRRQDASASEDESYPPLAPPPNRQRPCITTAPGWIPPMGLPPAGESSSRGANQASTIRTNPEPKYANMPDDILAGMTVGRLSQETTSSFDPDLYLVSDGFQMSDDPPAYTSRPSSLYGLSAVP</sequence>
<keyword evidence="4" id="KW-1185">Reference proteome</keyword>
<proteinExistence type="predicted"/>
<name>A0ABR3VKA1_9PEZI</name>
<reference evidence="3 4" key="1">
    <citation type="journal article" date="2024" name="Commun. Biol.">
        <title>Comparative genomic analysis of thermophilic fungi reveals convergent evolutionary adaptations and gene losses.</title>
        <authorList>
            <person name="Steindorff A.S."/>
            <person name="Aguilar-Pontes M.V."/>
            <person name="Robinson A.J."/>
            <person name="Andreopoulos B."/>
            <person name="LaButti K."/>
            <person name="Kuo A."/>
            <person name="Mondo S."/>
            <person name="Riley R."/>
            <person name="Otillar R."/>
            <person name="Haridas S."/>
            <person name="Lipzen A."/>
            <person name="Grimwood J."/>
            <person name="Schmutz J."/>
            <person name="Clum A."/>
            <person name="Reid I.D."/>
            <person name="Moisan M.C."/>
            <person name="Butler G."/>
            <person name="Nguyen T.T.M."/>
            <person name="Dewar K."/>
            <person name="Conant G."/>
            <person name="Drula E."/>
            <person name="Henrissat B."/>
            <person name="Hansel C."/>
            <person name="Singer S."/>
            <person name="Hutchinson M.I."/>
            <person name="de Vries R.P."/>
            <person name="Natvig D.O."/>
            <person name="Powell A.J."/>
            <person name="Tsang A."/>
            <person name="Grigoriev I.V."/>
        </authorList>
    </citation>
    <scope>NUCLEOTIDE SEQUENCE [LARGE SCALE GENOMIC DNA]</scope>
    <source>
        <strain evidence="3 4">ATCC 24622</strain>
    </source>
</reference>
<keyword evidence="2" id="KW-0472">Membrane</keyword>
<gene>
    <name evidence="3" type="ORF">VTK73DRAFT_3151</name>
</gene>
<organism evidence="3 4">
    <name type="scientific">Phialemonium thermophilum</name>
    <dbReference type="NCBI Taxonomy" id="223376"/>
    <lineage>
        <taxon>Eukaryota</taxon>
        <taxon>Fungi</taxon>
        <taxon>Dikarya</taxon>
        <taxon>Ascomycota</taxon>
        <taxon>Pezizomycotina</taxon>
        <taxon>Sordariomycetes</taxon>
        <taxon>Sordariomycetidae</taxon>
        <taxon>Cephalothecales</taxon>
        <taxon>Cephalothecaceae</taxon>
        <taxon>Phialemonium</taxon>
    </lineage>
</organism>
<evidence type="ECO:0000313" key="4">
    <source>
        <dbReference type="Proteomes" id="UP001586593"/>
    </source>
</evidence>
<accession>A0ABR3VKA1</accession>
<feature type="transmembrane region" description="Helical" evidence="2">
    <location>
        <begin position="54"/>
        <end position="75"/>
    </location>
</feature>
<evidence type="ECO:0000313" key="3">
    <source>
        <dbReference type="EMBL" id="KAL1842319.1"/>
    </source>
</evidence>
<feature type="region of interest" description="Disordered" evidence="1">
    <location>
        <begin position="281"/>
        <end position="307"/>
    </location>
</feature>
<evidence type="ECO:0000256" key="1">
    <source>
        <dbReference type="SAM" id="MobiDB-lite"/>
    </source>
</evidence>
<protein>
    <submittedName>
        <fullName evidence="3">Uncharacterized protein</fullName>
    </submittedName>
</protein>
<keyword evidence="2" id="KW-0812">Transmembrane</keyword>